<keyword evidence="3" id="KW-1185">Reference proteome</keyword>
<dbReference type="RefSeq" id="WP_014096929.1">
    <property type="nucleotide sequence ID" value="NZ_CP010525.1"/>
</dbReference>
<dbReference type="Proteomes" id="UP000070376">
    <property type="component" value="Unassembled WGS sequence"/>
</dbReference>
<evidence type="ECO:0000313" key="4">
    <source>
        <dbReference type="Proteomes" id="UP000070376"/>
    </source>
</evidence>
<dbReference type="PATRIC" id="fig|1398.18.peg.454"/>
<dbReference type="EMBL" id="CP010525">
    <property type="protein sequence ID" value="AJO21241.1"/>
    <property type="molecule type" value="Genomic_DNA"/>
</dbReference>
<organism evidence="2 4">
    <name type="scientific">Heyndrickxia coagulans</name>
    <name type="common">Weizmannia coagulans</name>
    <dbReference type="NCBI Taxonomy" id="1398"/>
    <lineage>
        <taxon>Bacteria</taxon>
        <taxon>Bacillati</taxon>
        <taxon>Bacillota</taxon>
        <taxon>Bacilli</taxon>
        <taxon>Bacillales</taxon>
        <taxon>Bacillaceae</taxon>
        <taxon>Heyndrickxia</taxon>
    </lineage>
</organism>
<protein>
    <submittedName>
        <fullName evidence="2">Uncharacterized protein</fullName>
    </submittedName>
</protein>
<reference evidence="1" key="1">
    <citation type="submission" date="2015-01" db="EMBL/GenBank/DDBJ databases">
        <title>Comparative genome analysis of Bacillus coagulans HM-08, Clostridium butyricum HM-68, Bacillus subtilis HM-66 and Bacillus licheniformis BL-09.</title>
        <authorList>
            <person name="Zhang H."/>
        </authorList>
    </citation>
    <scope>NUCLEOTIDE SEQUENCE [LARGE SCALE GENOMIC DNA]</scope>
    <source>
        <strain evidence="1">HM-08</strain>
    </source>
</reference>
<evidence type="ECO:0000313" key="1">
    <source>
        <dbReference type="EMBL" id="AJO21241.1"/>
    </source>
</evidence>
<dbReference type="EMBL" id="LRPN01000025">
    <property type="protein sequence ID" value="KWZ84857.1"/>
    <property type="molecule type" value="Genomic_DNA"/>
</dbReference>
<dbReference type="Proteomes" id="UP000032024">
    <property type="component" value="Chromosome"/>
</dbReference>
<gene>
    <name evidence="2" type="ORF">HMPREF3213_00688</name>
    <name evidence="1" type="ORF">SB48_HM08orf00694</name>
</gene>
<evidence type="ECO:0000313" key="3">
    <source>
        <dbReference type="Proteomes" id="UP000032024"/>
    </source>
</evidence>
<accession>A0A0C5C3C2</accession>
<dbReference type="AlphaFoldDB" id="A0A0C5C3C2"/>
<reference evidence="4" key="3">
    <citation type="submission" date="2016-01" db="EMBL/GenBank/DDBJ databases">
        <authorList>
            <person name="Mitreva M."/>
            <person name="Pepin K.H."/>
            <person name="Mihindukulasuriya K.A."/>
            <person name="Fulton R."/>
            <person name="Fronick C."/>
            <person name="O'Laughlin M."/>
            <person name="Miner T."/>
            <person name="Herter B."/>
            <person name="Rosa B.A."/>
            <person name="Cordes M."/>
            <person name="Tomlinson C."/>
            <person name="Wollam A."/>
            <person name="Palsikar V.B."/>
            <person name="Mardis E.R."/>
            <person name="Wilson R.K."/>
        </authorList>
    </citation>
    <scope>NUCLEOTIDE SEQUENCE [LARGE SCALE GENOMIC DNA]</scope>
    <source>
        <strain evidence="4">GED7749B</strain>
    </source>
</reference>
<name>A0A0C5C3C2_HEYCO</name>
<reference evidence="3" key="2">
    <citation type="submission" date="2015-01" db="EMBL/GenBank/DDBJ databases">
        <title>Comparative genome analysis of Bacillus coagulans HM-08, Clostridium butyricum HM-68, Bacillus subtilis HM-66 and Bacillus paralicheniformis BL-09.</title>
        <authorList>
            <person name="Zhang H."/>
        </authorList>
    </citation>
    <scope>NUCLEOTIDE SEQUENCE [LARGE SCALE GENOMIC DNA]</scope>
    <source>
        <strain evidence="3">HM-08</strain>
    </source>
</reference>
<reference evidence="2" key="4">
    <citation type="submission" date="2016-01" db="EMBL/GenBank/DDBJ databases">
        <authorList>
            <person name="Oliw E.H."/>
        </authorList>
    </citation>
    <scope>NUCLEOTIDE SEQUENCE [LARGE SCALE GENOMIC DNA]</scope>
    <source>
        <strain evidence="2">GED7749B</strain>
    </source>
</reference>
<evidence type="ECO:0000313" key="2">
    <source>
        <dbReference type="EMBL" id="KWZ84857.1"/>
    </source>
</evidence>
<sequence length="340" mass="40965">MRVTELRELLEKYSKDDLSKMMIELYKAIPKKVRDEKEIDGMLQDFQQYKEAEKIKKEKEKHVDLNDLEREITQFIQNAYKQNYIAPNRYVSKKERPKWRFKVKSYIKQLQQVPVEGNEGKRATDLLDALYEMLCYGCGYYIFNTDNPFRSIGMEQVELFDILLKRKFSMGINKETISSALKQIINYHLDMDTLRSSLFNVFIANLRTVDAKEIAIEQCHHFLMGLKQRTITPEETWVWKDDEYSRERNINELIETVFKLKMELCEYESAIRYFKSNIQEESKEDALFSLLNKLKTYNQKDYWLREYEEAIKKGIRPREELQFTYQYLKENGEFNIDEDM</sequence>
<proteinExistence type="predicted"/>